<dbReference type="Gene3D" id="2.120.10.30">
    <property type="entry name" value="TolB, C-terminal domain"/>
    <property type="match status" value="1"/>
</dbReference>
<dbReference type="EMBL" id="KT007012">
    <property type="protein sequence ID" value="AKQ03425.1"/>
    <property type="molecule type" value="Genomic_DNA"/>
</dbReference>
<feature type="non-terminal residue" evidence="2">
    <location>
        <position position="1"/>
    </location>
</feature>
<dbReference type="AlphaFoldDB" id="A0A0H4T9I6"/>
<protein>
    <submittedName>
        <fullName evidence="2">Quinoprotein glucose dehydrogenase</fullName>
        <ecNumber evidence="2">1.1.5.2</ecNumber>
    </submittedName>
</protein>
<dbReference type="GO" id="GO:0008876">
    <property type="term" value="F:quinoprotein glucose dehydrogenase activity"/>
    <property type="evidence" value="ECO:0007669"/>
    <property type="project" value="UniProtKB-EC"/>
</dbReference>
<feature type="domain" description="Glucose/Sorbosone dehydrogenase" evidence="1">
    <location>
        <begin position="10"/>
        <end position="325"/>
    </location>
</feature>
<dbReference type="SUPFAM" id="SSF50952">
    <property type="entry name" value="Soluble quinoprotein glucose dehydrogenase"/>
    <property type="match status" value="1"/>
</dbReference>
<dbReference type="InterPro" id="IPR011042">
    <property type="entry name" value="6-blade_b-propeller_TolB-like"/>
</dbReference>
<accession>A0A0H4T9I6</accession>
<dbReference type="InterPro" id="IPR012938">
    <property type="entry name" value="Glc/Sorbosone_DH"/>
</dbReference>
<dbReference type="PANTHER" id="PTHR19328:SF75">
    <property type="entry name" value="ALDOSE SUGAR DEHYDROGENASE YLII"/>
    <property type="match status" value="1"/>
</dbReference>
<proteinExistence type="predicted"/>
<evidence type="ECO:0000313" key="2">
    <source>
        <dbReference type="EMBL" id="AKQ03425.1"/>
    </source>
</evidence>
<dbReference type="PANTHER" id="PTHR19328">
    <property type="entry name" value="HEDGEHOG-INTERACTING PROTEIN"/>
    <property type="match status" value="1"/>
</dbReference>
<evidence type="ECO:0000259" key="1">
    <source>
        <dbReference type="Pfam" id="PF07995"/>
    </source>
</evidence>
<organism evidence="2">
    <name type="scientific">uncultured Acidobacteria bacterium Rifle_16ft_4_minimus_37967</name>
    <dbReference type="NCBI Taxonomy" id="1665087"/>
    <lineage>
        <taxon>Bacteria</taxon>
        <taxon>Pseudomonadati</taxon>
        <taxon>Acidobacteriota</taxon>
        <taxon>environmental samples</taxon>
    </lineage>
</organism>
<reference evidence="2" key="1">
    <citation type="journal article" date="2015" name="ISME J.">
        <title>Aquifer environment selects for microbial species cohorts in sediment and groundwater.</title>
        <authorList>
            <person name="Hug L.A."/>
            <person name="Thomas B.C."/>
            <person name="Brown C.T."/>
            <person name="Frischkorn K.R."/>
            <person name="Williams K.H."/>
            <person name="Tringe S.G."/>
            <person name="Banfield J.F."/>
        </authorList>
    </citation>
    <scope>NUCLEOTIDE SEQUENCE</scope>
</reference>
<dbReference type="InterPro" id="IPR011041">
    <property type="entry name" value="Quinoprot_gluc/sorb_DH_b-prop"/>
</dbReference>
<dbReference type="EC" id="1.1.5.2" evidence="2"/>
<sequence>VEIFLASADFPVTMAFAPDGRLFYNELTTGNIRIVSNGQLLSQPFATLPVSTSGEQGLLGLAFDPNFSQNRFVYVYYTDRNALVGRVVRFTDQNNSGINQLTILNDIPVATIHNGGNIGFDRDGRFYLTLGENGVPANSQSLTNPDGTPNLLGKILRYTIDASGVATPAGAFPNSPIFALGLRNSFDFTFHPTAGTMYASENGPGCDDEVNRIVSQGNYGWGPNYVCGVPAQGSIPPIVRFTPTIAPTGIMFYTGSLFTQWSRHLFLVAFNDGQVRRYVVDEGQNERITDSETIFTDPSASLLDIVTGPDGNIYFTTGNSIRRIVRGP</sequence>
<name>A0A0H4T9I6_9BACT</name>
<keyword evidence="2" id="KW-0560">Oxidoreductase</keyword>
<dbReference type="Pfam" id="PF07995">
    <property type="entry name" value="GSDH"/>
    <property type="match status" value="1"/>
</dbReference>